<sequence>MSVLATRLSSVAITATSPDANIRARLRGRRLSSLELRPGAYDRYTEADLAHQLARTATLLFVARDKAAARLIEAEGLSRRRDPVDARGEAERRYLQRVLTLPVVGTGPDERVRFRAEGMARWSCRIERGTLRRLGEAEFVAETAGAAADLLRRARHETMLLRDECFGLAVPAYTRERERRAEAARRGEPGPYDGDW</sequence>
<comment type="caution">
    <text evidence="1">The sequence shown here is derived from an EMBL/GenBank/DDBJ whole genome shotgun (WGS) entry which is preliminary data.</text>
</comment>
<organism evidence="1 2">
    <name type="scientific">Phytomonospora endophytica</name>
    <dbReference type="NCBI Taxonomy" id="714109"/>
    <lineage>
        <taxon>Bacteria</taxon>
        <taxon>Bacillati</taxon>
        <taxon>Actinomycetota</taxon>
        <taxon>Actinomycetes</taxon>
        <taxon>Micromonosporales</taxon>
        <taxon>Micromonosporaceae</taxon>
        <taxon>Phytomonospora</taxon>
    </lineage>
</organism>
<name>A0A841FRW5_9ACTN</name>
<accession>A0A841FRW5</accession>
<protein>
    <submittedName>
        <fullName evidence="1">Uncharacterized protein</fullName>
    </submittedName>
</protein>
<dbReference type="RefSeq" id="WP_184789119.1">
    <property type="nucleotide sequence ID" value="NZ_BONT01000046.1"/>
</dbReference>
<dbReference type="Proteomes" id="UP000548476">
    <property type="component" value="Unassembled WGS sequence"/>
</dbReference>
<gene>
    <name evidence="1" type="ORF">HNR73_004160</name>
</gene>
<evidence type="ECO:0000313" key="1">
    <source>
        <dbReference type="EMBL" id="MBB6036292.1"/>
    </source>
</evidence>
<dbReference type="AlphaFoldDB" id="A0A841FRW5"/>
<proteinExistence type="predicted"/>
<evidence type="ECO:0000313" key="2">
    <source>
        <dbReference type="Proteomes" id="UP000548476"/>
    </source>
</evidence>
<reference evidence="1 2" key="1">
    <citation type="submission" date="2020-08" db="EMBL/GenBank/DDBJ databases">
        <title>Genomic Encyclopedia of Type Strains, Phase IV (KMG-IV): sequencing the most valuable type-strain genomes for metagenomic binning, comparative biology and taxonomic classification.</title>
        <authorList>
            <person name="Goeker M."/>
        </authorList>
    </citation>
    <scope>NUCLEOTIDE SEQUENCE [LARGE SCALE GENOMIC DNA]</scope>
    <source>
        <strain evidence="1 2">YIM 65646</strain>
    </source>
</reference>
<keyword evidence="2" id="KW-1185">Reference proteome</keyword>
<dbReference type="EMBL" id="JACHGT010000008">
    <property type="protein sequence ID" value="MBB6036292.1"/>
    <property type="molecule type" value="Genomic_DNA"/>
</dbReference>